<protein>
    <submittedName>
        <fullName evidence="1">Uncharacterized protein</fullName>
    </submittedName>
</protein>
<evidence type="ECO:0000313" key="1">
    <source>
        <dbReference type="EMBL" id="SFO36606.1"/>
    </source>
</evidence>
<accession>A0A1I5GL81</accession>
<dbReference type="RefSeq" id="WP_091687140.1">
    <property type="nucleotide sequence ID" value="NZ_BAABFM010000028.1"/>
</dbReference>
<sequence length="68" mass="7522">MDPSGTPTPAMPPLYPGFLINYFAYSQDGNDYFDSLDSDTKDYVAKHVDDLSSINDIKACINELNGDK</sequence>
<keyword evidence="2" id="KW-1185">Reference proteome</keyword>
<name>A0A1I5GL81_9FIRM</name>
<dbReference type="EMBL" id="FOWD01000020">
    <property type="protein sequence ID" value="SFO36606.1"/>
    <property type="molecule type" value="Genomic_DNA"/>
</dbReference>
<evidence type="ECO:0000313" key="2">
    <source>
        <dbReference type="Proteomes" id="UP000198806"/>
    </source>
</evidence>
<dbReference type="Proteomes" id="UP000198806">
    <property type="component" value="Unassembled WGS sequence"/>
</dbReference>
<dbReference type="AlphaFoldDB" id="A0A1I5GL81"/>
<proteinExistence type="predicted"/>
<gene>
    <name evidence="1" type="ORF">SAMN04489757_12046</name>
</gene>
<organism evidence="1 2">
    <name type="scientific">Anaerocolumna aminovalerica</name>
    <dbReference type="NCBI Taxonomy" id="1527"/>
    <lineage>
        <taxon>Bacteria</taxon>
        <taxon>Bacillati</taxon>
        <taxon>Bacillota</taxon>
        <taxon>Clostridia</taxon>
        <taxon>Lachnospirales</taxon>
        <taxon>Lachnospiraceae</taxon>
        <taxon>Anaerocolumna</taxon>
    </lineage>
</organism>
<reference evidence="1 2" key="1">
    <citation type="submission" date="2016-10" db="EMBL/GenBank/DDBJ databases">
        <authorList>
            <person name="de Groot N.N."/>
        </authorList>
    </citation>
    <scope>NUCLEOTIDE SEQUENCE [LARGE SCALE GENOMIC DNA]</scope>
    <source>
        <strain evidence="1 2">DSM 1283</strain>
    </source>
</reference>